<gene>
    <name evidence="1" type="ORF">PFMALIP_05969</name>
</gene>
<dbReference type="AlphaFoldDB" id="A0A024WHH1"/>
<accession>A0A024WHH1</accession>
<reference evidence="1 2" key="2">
    <citation type="submission" date="2013-02" db="EMBL/GenBank/DDBJ databases">
        <title>The Genome Sequence of Plasmodium falciparum MaliPS096_E11.</title>
        <authorList>
            <consortium name="The Broad Institute Genome Sequencing Platform"/>
            <consortium name="The Broad Institute Genome Sequencing Center for Infectious Disease"/>
            <person name="Neafsey D."/>
            <person name="Cheeseman I."/>
            <person name="Volkman S."/>
            <person name="Adams J."/>
            <person name="Walker B."/>
            <person name="Young S.K."/>
            <person name="Zeng Q."/>
            <person name="Gargeya S."/>
            <person name="Fitzgerald M."/>
            <person name="Haas B."/>
            <person name="Abouelleil A."/>
            <person name="Alvarado L."/>
            <person name="Arachchi H.M."/>
            <person name="Berlin A.M."/>
            <person name="Chapman S.B."/>
            <person name="Dewar J."/>
            <person name="Goldberg J."/>
            <person name="Griggs A."/>
            <person name="Gujja S."/>
            <person name="Hansen M."/>
            <person name="Howarth C."/>
            <person name="Imamovic A."/>
            <person name="Larimer J."/>
            <person name="McCowan C."/>
            <person name="Murphy C."/>
            <person name="Neiman D."/>
            <person name="Pearson M."/>
            <person name="Priest M."/>
            <person name="Roberts A."/>
            <person name="Saif S."/>
            <person name="Shea T."/>
            <person name="Sisk P."/>
            <person name="Sykes S."/>
            <person name="Wortman J."/>
            <person name="Nusbaum C."/>
            <person name="Birren B."/>
        </authorList>
    </citation>
    <scope>NUCLEOTIDE SEQUENCE [LARGE SCALE GENOMIC DNA]</scope>
    <source>
        <strain evidence="1 2">MaliPS096_E11</strain>
    </source>
</reference>
<evidence type="ECO:0000313" key="2">
    <source>
        <dbReference type="Proteomes" id="UP000030699"/>
    </source>
</evidence>
<name>A0A024WHH1_PLAFA</name>
<organism evidence="1 2">
    <name type="scientific">Plasmodium falciparum MaliPS096_E11</name>
    <dbReference type="NCBI Taxonomy" id="1036727"/>
    <lineage>
        <taxon>Eukaryota</taxon>
        <taxon>Sar</taxon>
        <taxon>Alveolata</taxon>
        <taxon>Apicomplexa</taxon>
        <taxon>Aconoidasida</taxon>
        <taxon>Haemosporida</taxon>
        <taxon>Plasmodiidae</taxon>
        <taxon>Plasmodium</taxon>
        <taxon>Plasmodium (Laverania)</taxon>
    </lineage>
</organism>
<proteinExistence type="predicted"/>
<reference evidence="1 2" key="1">
    <citation type="submission" date="2013-02" db="EMBL/GenBank/DDBJ databases">
        <title>The Genome Annotation of Plasmodium falciparum MaliPS096_E11.</title>
        <authorList>
            <consortium name="The Broad Institute Genome Sequencing Platform"/>
            <consortium name="The Broad Institute Genome Sequencing Center for Infectious Disease"/>
            <person name="Neafsey D."/>
            <person name="Hoffman S."/>
            <person name="Volkman S."/>
            <person name="Rosenthal P."/>
            <person name="Walker B."/>
            <person name="Young S.K."/>
            <person name="Zeng Q."/>
            <person name="Gargeya S."/>
            <person name="Fitzgerald M."/>
            <person name="Haas B."/>
            <person name="Abouelleil A."/>
            <person name="Allen A.W."/>
            <person name="Alvarado L."/>
            <person name="Arachchi H.M."/>
            <person name="Berlin A.M."/>
            <person name="Chapman S.B."/>
            <person name="Gainer-Dewar J."/>
            <person name="Goldberg J."/>
            <person name="Griggs A."/>
            <person name="Gujja S."/>
            <person name="Hansen M."/>
            <person name="Howarth C."/>
            <person name="Imamovic A."/>
            <person name="Ireland A."/>
            <person name="Larimer J."/>
            <person name="McCowan C."/>
            <person name="Murphy C."/>
            <person name="Pearson M."/>
            <person name="Poon T.W."/>
            <person name="Priest M."/>
            <person name="Roberts A."/>
            <person name="Saif S."/>
            <person name="Shea T."/>
            <person name="Sisk P."/>
            <person name="Sykes S."/>
            <person name="Wortman J."/>
            <person name="Nusbaum C."/>
            <person name="Birren B."/>
        </authorList>
    </citation>
    <scope>NUCLEOTIDE SEQUENCE [LARGE SCALE GENOMIC DNA]</scope>
    <source>
        <strain evidence="1 2">MaliPS096_E11</strain>
    </source>
</reference>
<dbReference type="EMBL" id="KI925863">
    <property type="protein sequence ID" value="ETW45966.1"/>
    <property type="molecule type" value="Genomic_DNA"/>
</dbReference>
<dbReference type="Proteomes" id="UP000030699">
    <property type="component" value="Unassembled WGS sequence"/>
</dbReference>
<sequence length="338" mass="39665">MDETIKANYDLSEYKNEFSPSKTAQRRADLVKLLMYYYRDKIYNIETSADVVLIMLLYLNSANELSEKGYLDVSSISTDDEFNLINKTIDRSHKFNKKIKIKKKTFFKIAPFNFFREETQEKTGNESIFAIDDIIKTSLLAKKSQNYNSLYETTKDLWNQIQNMYSASYGFVQSKKIKTNKFVGSKIRNVGFLLRWFNYNKTPSKNINFLVNNFSPLVSISLQLENVVKKIIRDVSRLKNMREAQNVIDNGLNSVQYLKIRNYRDKEIRRYIFLEKGPVEKAVDIIYNKCRMKTDKIVLGCIHDYGGREKKKLLGLIKLPLIRRQDVIILIVVKILIM</sequence>
<protein>
    <submittedName>
        <fullName evidence="1">Uncharacterized protein</fullName>
    </submittedName>
</protein>
<evidence type="ECO:0000313" key="1">
    <source>
        <dbReference type="EMBL" id="ETW45966.1"/>
    </source>
</evidence>
<dbReference type="OrthoDB" id="329794at2759"/>